<reference evidence="2" key="1">
    <citation type="submission" date="2022-11" db="UniProtKB">
        <authorList>
            <consortium name="WormBaseParasite"/>
        </authorList>
    </citation>
    <scope>IDENTIFICATION</scope>
</reference>
<dbReference type="AlphaFoldDB" id="A0A914CGM4"/>
<sequence>MESDRDETTPTRKRFRIGKLGDAERELTEWISQVISKNVAVTGKLLNESEEMEPSEPEEMEPIAVGPSAMTCRKPQPSF</sequence>
<name>A0A914CGM4_9BILA</name>
<keyword evidence="1" id="KW-1185">Reference proteome</keyword>
<protein>
    <submittedName>
        <fullName evidence="2">Uncharacterized protein</fullName>
    </submittedName>
</protein>
<evidence type="ECO:0000313" key="2">
    <source>
        <dbReference type="WBParaSite" id="ACRNAN_scaffold1038.g25607.t1"/>
    </source>
</evidence>
<evidence type="ECO:0000313" key="1">
    <source>
        <dbReference type="Proteomes" id="UP000887540"/>
    </source>
</evidence>
<dbReference type="WBParaSite" id="ACRNAN_scaffold1038.g25607.t1">
    <property type="protein sequence ID" value="ACRNAN_scaffold1038.g25607.t1"/>
    <property type="gene ID" value="ACRNAN_scaffold1038.g25607"/>
</dbReference>
<dbReference type="Proteomes" id="UP000887540">
    <property type="component" value="Unplaced"/>
</dbReference>
<organism evidence="1 2">
    <name type="scientific">Acrobeloides nanus</name>
    <dbReference type="NCBI Taxonomy" id="290746"/>
    <lineage>
        <taxon>Eukaryota</taxon>
        <taxon>Metazoa</taxon>
        <taxon>Ecdysozoa</taxon>
        <taxon>Nematoda</taxon>
        <taxon>Chromadorea</taxon>
        <taxon>Rhabditida</taxon>
        <taxon>Tylenchina</taxon>
        <taxon>Cephalobomorpha</taxon>
        <taxon>Cephaloboidea</taxon>
        <taxon>Cephalobidae</taxon>
        <taxon>Acrobeloides</taxon>
    </lineage>
</organism>
<proteinExistence type="predicted"/>
<accession>A0A914CGM4</accession>